<evidence type="ECO:0000313" key="3">
    <source>
        <dbReference type="Proteomes" id="UP000679690"/>
    </source>
</evidence>
<dbReference type="RefSeq" id="WP_208466707.1">
    <property type="nucleotide sequence ID" value="NZ_JAGFNS010000004.1"/>
</dbReference>
<keyword evidence="3" id="KW-1185">Reference proteome</keyword>
<gene>
    <name evidence="2" type="ORF">J5X75_08225</name>
</gene>
<feature type="compositionally biased region" description="Basic and acidic residues" evidence="1">
    <location>
        <begin position="16"/>
        <end position="27"/>
    </location>
</feature>
<proteinExistence type="predicted"/>
<dbReference type="EMBL" id="JAGFNS010000004">
    <property type="protein sequence ID" value="MBO3737506.1"/>
    <property type="molecule type" value="Genomic_DNA"/>
</dbReference>
<dbReference type="Proteomes" id="UP000679690">
    <property type="component" value="Unassembled WGS sequence"/>
</dbReference>
<organism evidence="2 3">
    <name type="scientific">Actinoplanes flavus</name>
    <dbReference type="NCBI Taxonomy" id="2820290"/>
    <lineage>
        <taxon>Bacteria</taxon>
        <taxon>Bacillati</taxon>
        <taxon>Actinomycetota</taxon>
        <taxon>Actinomycetes</taxon>
        <taxon>Micromonosporales</taxon>
        <taxon>Micromonosporaceae</taxon>
        <taxon>Actinoplanes</taxon>
    </lineage>
</organism>
<comment type="caution">
    <text evidence="2">The sequence shown here is derived from an EMBL/GenBank/DDBJ whole genome shotgun (WGS) entry which is preliminary data.</text>
</comment>
<evidence type="ECO:0000313" key="2">
    <source>
        <dbReference type="EMBL" id="MBO3737506.1"/>
    </source>
</evidence>
<name>A0ABS3UH36_9ACTN</name>
<accession>A0ABS3UH36</accession>
<protein>
    <submittedName>
        <fullName evidence="2">Uncharacterized protein</fullName>
    </submittedName>
</protein>
<feature type="region of interest" description="Disordered" evidence="1">
    <location>
        <begin position="1"/>
        <end position="61"/>
    </location>
</feature>
<evidence type="ECO:0000256" key="1">
    <source>
        <dbReference type="SAM" id="MobiDB-lite"/>
    </source>
</evidence>
<reference evidence="2 3" key="1">
    <citation type="submission" date="2021-03" db="EMBL/GenBank/DDBJ databases">
        <title>Actinoplanes flavus sp. nov., a novel actinomycete isolated from Coconut Palm rhizosphere soil.</title>
        <authorList>
            <person name="Luo X."/>
        </authorList>
    </citation>
    <scope>NUCLEOTIDE SEQUENCE [LARGE SCALE GENOMIC DNA]</scope>
    <source>
        <strain evidence="2 3">NEAU-H7</strain>
    </source>
</reference>
<feature type="region of interest" description="Disordered" evidence="1">
    <location>
        <begin position="96"/>
        <end position="118"/>
    </location>
</feature>
<sequence length="118" mass="12654">MRRSGTREVTGVGDRPGGDDDRREHHGPVGQHQEVLRDKGLRVGAQPVTEPGEDDAAAGTHLRIDQALLHTSQPGAGLPPSLYRFSIHPAVVAFRGRRRATGPNHDGHHLGRQQGAGT</sequence>